<evidence type="ECO:0008006" key="4">
    <source>
        <dbReference type="Google" id="ProtNLM"/>
    </source>
</evidence>
<dbReference type="GeneID" id="18931117"/>
<keyword evidence="3" id="KW-1185">Reference proteome</keyword>
<dbReference type="Proteomes" id="UP000001072">
    <property type="component" value="Unassembled WGS sequence"/>
</dbReference>
<name>F4S8B9_MELLP</name>
<evidence type="ECO:0000313" key="3">
    <source>
        <dbReference type="Proteomes" id="UP000001072"/>
    </source>
</evidence>
<dbReference type="AlphaFoldDB" id="F4S8B9"/>
<proteinExistence type="predicted"/>
<dbReference type="EMBL" id="GL883164">
    <property type="protein sequence ID" value="EGF99070.1"/>
    <property type="molecule type" value="Genomic_DNA"/>
</dbReference>
<feature type="chain" id="PRO_5003322078" description="Secreted protein" evidence="1">
    <location>
        <begin position="20"/>
        <end position="866"/>
    </location>
</feature>
<evidence type="ECO:0000256" key="1">
    <source>
        <dbReference type="SAM" id="SignalP"/>
    </source>
</evidence>
<sequence>MNNWITLILIMWQISHTWGLPMDNFEAFQVPEYTQDGFQTAIKDINPSARASPSLQHTNLNHLDCISHGLIHENNHIYHTTSSYNPFEEFEGLSTSGLRLHEAGYLQGSQIPERSFNEFTHKNPNYFTLEDPLSTSINPINLDLHTEDGVKNPLDGTEWLDDWIQKLQSPKILHTLPLDSGQTRIRPSTFIPSKVNTLEFQSTPLLESGDFHKSQTQSPQSFLQLSQLIDSYMHEWVEPNQLSAHQSDVVQDSLINHPFIPILSSSEDLLASNHNTPMEIYPGDQRFSSLSQTERRHNLSNTLFAKSNIMNVNDIAEDMSGQKHHFSTVESQVWALGEEPQQQKHILSSSSVAIEEKLTEIVPVTHGPSSSMLDPDGSVFQETSMAPSMDNIANKDQEKKTIVNKRKRPTSPGLHRLKLTETVTKSNTEISGTKNGWIYQYLKGSKDHDHKRLFPNLMFLIRDFGESDHASHVTRKVHMVLPGLLDLNESSHKSELWTMIRKSQEALNMPFINLLLILHPETSTQDGSKDTLIQDGLNFLNDMNSQWFSFKVKKDLEAWEVPPDHHFDVSEPFSFLQYVSELWGPSRLSLTSLWKVWKRWFRSSQYPSKHTVVGINQFSRLIAINLVKLKSRTSKSEFDTTLEHSYLNTCHTLQLEENRPGILEQASVGGRSPWSELYHPTIRTGKYQYEMLTLRAEADKCFDHFQEALNFKCLSGNQQSTKCLKRVESFVRMIYNDLTPCFLGSLLALKSKFKSSASIEDLIDDGWIFLINFFGSLTKPYGSTETELKEVDLVEQEAMLNTLKFLERSHISGPFPLRTVFSLVMAWLKQSSFLDKAIVQDLEEFLVIVTNSHAIDRFPVMETKHS</sequence>
<dbReference type="InParanoid" id="F4S8B9"/>
<dbReference type="HOGENOM" id="CLU_338034_0_0_1"/>
<evidence type="ECO:0000313" key="2">
    <source>
        <dbReference type="EMBL" id="EGF99070.1"/>
    </source>
</evidence>
<feature type="signal peptide" evidence="1">
    <location>
        <begin position="1"/>
        <end position="19"/>
    </location>
</feature>
<reference evidence="3" key="1">
    <citation type="journal article" date="2011" name="Proc. Natl. Acad. Sci. U.S.A.">
        <title>Obligate biotrophy features unraveled by the genomic analysis of rust fungi.</title>
        <authorList>
            <person name="Duplessis S."/>
            <person name="Cuomo C.A."/>
            <person name="Lin Y.-C."/>
            <person name="Aerts A."/>
            <person name="Tisserant E."/>
            <person name="Veneault-Fourrey C."/>
            <person name="Joly D.L."/>
            <person name="Hacquard S."/>
            <person name="Amselem J."/>
            <person name="Cantarel B.L."/>
            <person name="Chiu R."/>
            <person name="Coutinho P.M."/>
            <person name="Feau N."/>
            <person name="Field M."/>
            <person name="Frey P."/>
            <person name="Gelhaye E."/>
            <person name="Goldberg J."/>
            <person name="Grabherr M.G."/>
            <person name="Kodira C.D."/>
            <person name="Kohler A."/>
            <person name="Kuees U."/>
            <person name="Lindquist E.A."/>
            <person name="Lucas S.M."/>
            <person name="Mago R."/>
            <person name="Mauceli E."/>
            <person name="Morin E."/>
            <person name="Murat C."/>
            <person name="Pangilinan J.L."/>
            <person name="Park R."/>
            <person name="Pearson M."/>
            <person name="Quesneville H."/>
            <person name="Rouhier N."/>
            <person name="Sakthikumar S."/>
            <person name="Salamov A.A."/>
            <person name="Schmutz J."/>
            <person name="Selles B."/>
            <person name="Shapiro H."/>
            <person name="Tanguay P."/>
            <person name="Tuskan G.A."/>
            <person name="Henrissat B."/>
            <person name="Van de Peer Y."/>
            <person name="Rouze P."/>
            <person name="Ellis J.G."/>
            <person name="Dodds P.N."/>
            <person name="Schein J.E."/>
            <person name="Zhong S."/>
            <person name="Hamelin R.C."/>
            <person name="Grigoriev I.V."/>
            <person name="Szabo L.J."/>
            <person name="Martin F."/>
        </authorList>
    </citation>
    <scope>NUCLEOTIDE SEQUENCE [LARGE SCALE GENOMIC DNA]</scope>
    <source>
        <strain evidence="3">98AG31 / pathotype 3-4-7</strain>
    </source>
</reference>
<gene>
    <name evidence="2" type="ORF">MELLADRAFT_68833</name>
</gene>
<accession>F4S8B9</accession>
<keyword evidence="1" id="KW-0732">Signal</keyword>
<protein>
    <recommendedName>
        <fullName evidence="4">Secreted protein</fullName>
    </recommendedName>
</protein>
<organism evidence="3">
    <name type="scientific">Melampsora larici-populina (strain 98AG31 / pathotype 3-4-7)</name>
    <name type="common">Poplar leaf rust fungus</name>
    <dbReference type="NCBI Taxonomy" id="747676"/>
    <lineage>
        <taxon>Eukaryota</taxon>
        <taxon>Fungi</taxon>
        <taxon>Dikarya</taxon>
        <taxon>Basidiomycota</taxon>
        <taxon>Pucciniomycotina</taxon>
        <taxon>Pucciniomycetes</taxon>
        <taxon>Pucciniales</taxon>
        <taxon>Melampsoraceae</taxon>
        <taxon>Melampsora</taxon>
    </lineage>
</organism>
<dbReference type="KEGG" id="mlr:MELLADRAFT_68833"/>
<dbReference type="RefSeq" id="XP_007417620.1">
    <property type="nucleotide sequence ID" value="XM_007417558.1"/>
</dbReference>
<dbReference type="VEuPathDB" id="FungiDB:MELLADRAFT_68833"/>